<accession>A0A1I7Y206</accession>
<dbReference type="SUPFAM" id="SSF81321">
    <property type="entry name" value="Family A G protein-coupled receptor-like"/>
    <property type="match status" value="1"/>
</dbReference>
<feature type="transmembrane region" description="Helical" evidence="1">
    <location>
        <begin position="229"/>
        <end position="256"/>
    </location>
</feature>
<dbReference type="PANTHER" id="PTHR22941:SF26">
    <property type="entry name" value="SERPENTINE RECEPTOR, CLASS H"/>
    <property type="match status" value="1"/>
</dbReference>
<evidence type="ECO:0000256" key="1">
    <source>
        <dbReference type="SAM" id="Phobius"/>
    </source>
</evidence>
<protein>
    <submittedName>
        <fullName evidence="3">G_PROTEIN_RECEP_F1_2 domain-containing protein</fullName>
    </submittedName>
</protein>
<proteinExistence type="predicted"/>
<feature type="transmembrane region" description="Helical" evidence="1">
    <location>
        <begin position="186"/>
        <end position="208"/>
    </location>
</feature>
<dbReference type="PANTHER" id="PTHR22941">
    <property type="entry name" value="SERPENTINE RECEPTOR"/>
    <property type="match status" value="1"/>
</dbReference>
<dbReference type="Pfam" id="PF10318">
    <property type="entry name" value="7TM_GPCR_Srh"/>
    <property type="match status" value="1"/>
</dbReference>
<keyword evidence="2" id="KW-1185">Reference proteome</keyword>
<dbReference type="Gene3D" id="1.20.1070.10">
    <property type="entry name" value="Rhodopsin 7-helix transmembrane proteins"/>
    <property type="match status" value="1"/>
</dbReference>
<dbReference type="InterPro" id="IPR053220">
    <property type="entry name" value="Nematode_rcpt-like_serp_H"/>
</dbReference>
<feature type="transmembrane region" description="Helical" evidence="1">
    <location>
        <begin position="93"/>
        <end position="117"/>
    </location>
</feature>
<evidence type="ECO:0000313" key="3">
    <source>
        <dbReference type="WBParaSite" id="L893_g11930.t1"/>
    </source>
</evidence>
<name>A0A1I7Y206_9BILA</name>
<keyword evidence="1" id="KW-1133">Transmembrane helix</keyword>
<reference evidence="3" key="1">
    <citation type="submission" date="2016-11" db="UniProtKB">
        <authorList>
            <consortium name="WormBaseParasite"/>
        </authorList>
    </citation>
    <scope>IDENTIFICATION</scope>
</reference>
<dbReference type="WBParaSite" id="L893_g11930.t1">
    <property type="protein sequence ID" value="L893_g11930.t1"/>
    <property type="gene ID" value="L893_g11930"/>
</dbReference>
<evidence type="ECO:0000313" key="2">
    <source>
        <dbReference type="Proteomes" id="UP000095287"/>
    </source>
</evidence>
<keyword evidence="1" id="KW-0472">Membrane</keyword>
<sequence>MSRSYEALMNRLLDATAVIHVPVKLFAILVILRHTPKNMRTLSIFLLNHMIWNFVGNIINSFFHLYPMFPVTCLRMDGIVNYFTDSEDFGHTIYFILFFCMVNCGVAMALTFPYRYIVFVYPNRKFKPIPTVAFCTALHILAPGTVVFSYLQWTVSYDDYPLKKDLPERKSLICFKPSGWENDVTLMTFLALVAVLIIIIVGFAVLLLRSIHKQKGIMHEKLLNKHKRILWNLIIITSVPIFFGGVPLLAVTIYMFKPQLPYATEITTISVVVLANHGTLYALVLIAAIPPYRRAILGFLMKRATVRNAH</sequence>
<feature type="transmembrane region" description="Helical" evidence="1">
    <location>
        <begin position="129"/>
        <end position="151"/>
    </location>
</feature>
<feature type="transmembrane region" description="Helical" evidence="1">
    <location>
        <begin position="44"/>
        <end position="66"/>
    </location>
</feature>
<dbReference type="InterPro" id="IPR019422">
    <property type="entry name" value="7TM_GPCR_serpentine_rcpt_Srh"/>
</dbReference>
<dbReference type="Proteomes" id="UP000095287">
    <property type="component" value="Unplaced"/>
</dbReference>
<dbReference type="AlphaFoldDB" id="A0A1I7Y206"/>
<feature type="transmembrane region" description="Helical" evidence="1">
    <location>
        <begin position="268"/>
        <end position="292"/>
    </location>
</feature>
<keyword evidence="1" id="KW-0812">Transmembrane</keyword>
<organism evidence="2 3">
    <name type="scientific">Steinernema glaseri</name>
    <dbReference type="NCBI Taxonomy" id="37863"/>
    <lineage>
        <taxon>Eukaryota</taxon>
        <taxon>Metazoa</taxon>
        <taxon>Ecdysozoa</taxon>
        <taxon>Nematoda</taxon>
        <taxon>Chromadorea</taxon>
        <taxon>Rhabditida</taxon>
        <taxon>Tylenchina</taxon>
        <taxon>Panagrolaimomorpha</taxon>
        <taxon>Strongyloidoidea</taxon>
        <taxon>Steinernematidae</taxon>
        <taxon>Steinernema</taxon>
    </lineage>
</organism>
<feature type="transmembrane region" description="Helical" evidence="1">
    <location>
        <begin position="12"/>
        <end position="32"/>
    </location>
</feature>